<proteinExistence type="predicted"/>
<dbReference type="InterPro" id="IPR000477">
    <property type="entry name" value="RT_dom"/>
</dbReference>
<feature type="domain" description="Reverse transcriptase" evidence="3">
    <location>
        <begin position="1105"/>
        <end position="1201"/>
    </location>
</feature>
<dbReference type="GO" id="GO:0005783">
    <property type="term" value="C:endoplasmic reticulum"/>
    <property type="evidence" value="ECO:0000318"/>
    <property type="project" value="GO_Central"/>
</dbReference>
<dbReference type="Gramene" id="PNW75259">
    <property type="protein sequence ID" value="PNW75259"/>
    <property type="gene ID" value="CHLRE_12g519401v5"/>
</dbReference>
<keyword evidence="2" id="KW-0732">Signal</keyword>
<dbReference type="Pfam" id="PF00078">
    <property type="entry name" value="RVT_1"/>
    <property type="match status" value="1"/>
</dbReference>
<dbReference type="RefSeq" id="XP_042918453.1">
    <property type="nucleotide sequence ID" value="XM_043068358.1"/>
</dbReference>
<dbReference type="GO" id="GO:0071944">
    <property type="term" value="C:cell periphery"/>
    <property type="evidence" value="ECO:0000318"/>
    <property type="project" value="GO_Central"/>
</dbReference>
<dbReference type="PANTHER" id="PTHR12393">
    <property type="entry name" value="SPHINGOMYELIN PHOSPHODIESTERASE RELATED"/>
    <property type="match status" value="1"/>
</dbReference>
<organism evidence="5 6">
    <name type="scientific">Chlamydomonas reinhardtii</name>
    <name type="common">Chlamydomonas smithii</name>
    <dbReference type="NCBI Taxonomy" id="3055"/>
    <lineage>
        <taxon>Eukaryota</taxon>
        <taxon>Viridiplantae</taxon>
        <taxon>Chlorophyta</taxon>
        <taxon>core chlorophytes</taxon>
        <taxon>Chlorophyceae</taxon>
        <taxon>CS clade</taxon>
        <taxon>Chlamydomonadales</taxon>
        <taxon>Chlamydomonadaceae</taxon>
        <taxon>Chlamydomonas</taxon>
    </lineage>
</organism>
<dbReference type="Gene3D" id="3.60.10.10">
    <property type="entry name" value="Endonuclease/exonuclease/phosphatase"/>
    <property type="match status" value="1"/>
</dbReference>
<evidence type="ECO:0000259" key="4">
    <source>
        <dbReference type="Pfam" id="PF03372"/>
    </source>
</evidence>
<feature type="compositionally biased region" description="Gly residues" evidence="1">
    <location>
        <begin position="309"/>
        <end position="320"/>
    </location>
</feature>
<dbReference type="InterPro" id="IPR005135">
    <property type="entry name" value="Endo/exonuclease/phosphatase"/>
</dbReference>
<evidence type="ECO:0000259" key="3">
    <source>
        <dbReference type="Pfam" id="PF00078"/>
    </source>
</evidence>
<evidence type="ECO:0000313" key="6">
    <source>
        <dbReference type="Proteomes" id="UP000006906"/>
    </source>
</evidence>
<feature type="domain" description="Endonuclease/exonuclease/phosphatase" evidence="4">
    <location>
        <begin position="580"/>
        <end position="801"/>
    </location>
</feature>
<sequence length="1222" mass="124375">MCYSTSRRTPAVVNGLISLLWEPLLLAAAAAGVDGPAQRLGIPVTSRGGGGGAAAAVVCIQFDATFPCELESKLSELLDEGGGVVAPAAGDVPSLRWEAEAQYSEAGPPKGKRWLRVSGLPHGLPEGLQRDLVQHLLSTPVEEITRDVFSYQFSQPVLQSGQVLVKVGDTARLPSADDAFAVGLGRWGRQVIFQREDIGRYLAQAARGAQVRRVRHPPPAPAAARAAAAAAPDAAATAAATAAAAAAASVMATAAAEAAAAAVAAAVAAGADAAAVEVLKAAAAAAAEAVGVGVGDGGGRGAAADPGLDGSGNGNGSGRGRGARPWQQKVHGRVVSAAAEADAVVVRSLVQAVFAAVIANAAVVPAVVVDPNPFRMLVDQDAMEDKPDDDEVMPDLTPTALDAAAAAARRAAPKRSREQAQAAAAAGEAALALAIRESKAAKQALAAAAAVQAAATAAAAAAAAAAGATGTPAAAEAGAAAAAAAAAGVSGTMTAVEATAAAGVEPASPPAAPVSTAGLGGIVGPAVLPAGWSSDGGVGDEGLAGGVGQGLLGDAEAAPNVNAKLLCQGRRGGPGDFMDHLDVVCLQETHVLDSDIDLVTADLAAAAQRLHAREWTAWWAPAQKPEGRRVTGGTAILIRSSLLQQGAMVLTGGAAAVSVADGAWAGRGVSLQLQWGGHTFTLTSAYFPLASTAQQAFIREWVGLRASGSGEHLLAADFNFVADVALDTVTGRARSDGPAAAALAAACPGLIDVLRRRHPARRVCTFFHPHGASRLDRILCSGGLEPQVLECGVAAGVPSDHMLVTVALAASPEAAPPARSLPRAHLGFRDFKDLDRDYRAWLGTALAARPTDPVELLEWWPALKRAAATSANRLSREAVTRRVAASQREAAALEAAAAAAAAVEAGGDVQVAAQAAVRARCTAAEAAVAAAAGAARRTRHAWLRGGEKPCPLLTRMLRPAGGPRVIAKLKQPDGTTTSDPTVMGQVMARYWRDVSAAPPPAPDARTQVLDALQQHGRRCTAEEADQLGRVAVSAAEVRAALAAAPAGRAAGPDGLPVELYQHYDSEFAPVLADVFTAVGEGAGVPDGLLDGVWSFFFKSGDPTEPSNYRPITLTDTDYRTLARVLCLRLQPVFGRIIDPEQTAFLTDRRIADNVLLLQLTPGLLKAAKKAPAVAAFLDFYKAYDTVDRSFLLACLERMGVGAGFLTWLGGLPPRCRSRRPTS</sequence>
<dbReference type="AlphaFoldDB" id="A0A2K3D418"/>
<evidence type="ECO:0000256" key="1">
    <source>
        <dbReference type="SAM" id="MobiDB-lite"/>
    </source>
</evidence>
<name>A0A2K3D418_CHLRE</name>
<dbReference type="Proteomes" id="UP000006906">
    <property type="component" value="Chromosome 12"/>
</dbReference>
<dbReference type="InParanoid" id="A0A2K3D418"/>
<dbReference type="OrthoDB" id="548505at2759"/>
<dbReference type="InterPro" id="IPR036691">
    <property type="entry name" value="Endo/exonu/phosph_ase_sf"/>
</dbReference>
<dbReference type="SUPFAM" id="SSF56219">
    <property type="entry name" value="DNase I-like"/>
    <property type="match status" value="1"/>
</dbReference>
<dbReference type="EMBL" id="CM008973">
    <property type="protein sequence ID" value="PNW75259.1"/>
    <property type="molecule type" value="Genomic_DNA"/>
</dbReference>
<evidence type="ECO:0008006" key="7">
    <source>
        <dbReference type="Google" id="ProtNLM"/>
    </source>
</evidence>
<gene>
    <name evidence="5" type="ORF">CHLRE_12g519401v5</name>
</gene>
<feature type="signal peptide" evidence="2">
    <location>
        <begin position="1"/>
        <end position="31"/>
    </location>
</feature>
<dbReference type="GeneID" id="66055581"/>
<protein>
    <recommendedName>
        <fullName evidence="7">Reverse transcriptase domain-containing protein</fullName>
    </recommendedName>
</protein>
<evidence type="ECO:0000313" key="5">
    <source>
        <dbReference type="EMBL" id="PNW75259.1"/>
    </source>
</evidence>
<feature type="chain" id="PRO_5014368306" description="Reverse transcriptase domain-containing protein" evidence="2">
    <location>
        <begin position="32"/>
        <end position="1222"/>
    </location>
</feature>
<dbReference type="ExpressionAtlas" id="A0A2K3D418">
    <property type="expression patterns" value="baseline"/>
</dbReference>
<dbReference type="Pfam" id="PF03372">
    <property type="entry name" value="Exo_endo_phos"/>
    <property type="match status" value="1"/>
</dbReference>
<accession>A0A2K3D418</accession>
<reference evidence="5 6" key="1">
    <citation type="journal article" date="2007" name="Science">
        <title>The Chlamydomonas genome reveals the evolution of key animal and plant functions.</title>
        <authorList>
            <person name="Merchant S.S."/>
            <person name="Prochnik S.E."/>
            <person name="Vallon O."/>
            <person name="Harris E.H."/>
            <person name="Karpowicz S.J."/>
            <person name="Witman G.B."/>
            <person name="Terry A."/>
            <person name="Salamov A."/>
            <person name="Fritz-Laylin L.K."/>
            <person name="Marechal-Drouard L."/>
            <person name="Marshall W.F."/>
            <person name="Qu L.H."/>
            <person name="Nelson D.R."/>
            <person name="Sanderfoot A.A."/>
            <person name="Spalding M.H."/>
            <person name="Kapitonov V.V."/>
            <person name="Ren Q."/>
            <person name="Ferris P."/>
            <person name="Lindquist E."/>
            <person name="Shapiro H."/>
            <person name="Lucas S.M."/>
            <person name="Grimwood J."/>
            <person name="Schmutz J."/>
            <person name="Cardol P."/>
            <person name="Cerutti H."/>
            <person name="Chanfreau G."/>
            <person name="Chen C.L."/>
            <person name="Cognat V."/>
            <person name="Croft M.T."/>
            <person name="Dent R."/>
            <person name="Dutcher S."/>
            <person name="Fernandez E."/>
            <person name="Fukuzawa H."/>
            <person name="Gonzalez-Ballester D."/>
            <person name="Gonzalez-Halphen D."/>
            <person name="Hallmann A."/>
            <person name="Hanikenne M."/>
            <person name="Hippler M."/>
            <person name="Inwood W."/>
            <person name="Jabbari K."/>
            <person name="Kalanon M."/>
            <person name="Kuras R."/>
            <person name="Lefebvre P.A."/>
            <person name="Lemaire S.D."/>
            <person name="Lobanov A.V."/>
            <person name="Lohr M."/>
            <person name="Manuell A."/>
            <person name="Meier I."/>
            <person name="Mets L."/>
            <person name="Mittag M."/>
            <person name="Mittelmeier T."/>
            <person name="Moroney J.V."/>
            <person name="Moseley J."/>
            <person name="Napoli C."/>
            <person name="Nedelcu A.M."/>
            <person name="Niyogi K."/>
            <person name="Novoselov S.V."/>
            <person name="Paulsen I.T."/>
            <person name="Pazour G."/>
            <person name="Purton S."/>
            <person name="Ral J.P."/>
            <person name="Riano-Pachon D.M."/>
            <person name="Riekhof W."/>
            <person name="Rymarquis L."/>
            <person name="Schroda M."/>
            <person name="Stern D."/>
            <person name="Umen J."/>
            <person name="Willows R."/>
            <person name="Wilson N."/>
            <person name="Zimmer S.L."/>
            <person name="Allmer J."/>
            <person name="Balk J."/>
            <person name="Bisova K."/>
            <person name="Chen C.J."/>
            <person name="Elias M."/>
            <person name="Gendler K."/>
            <person name="Hauser C."/>
            <person name="Lamb M.R."/>
            <person name="Ledford H."/>
            <person name="Long J.C."/>
            <person name="Minagawa J."/>
            <person name="Page M.D."/>
            <person name="Pan J."/>
            <person name="Pootakham W."/>
            <person name="Roje S."/>
            <person name="Rose A."/>
            <person name="Stahlberg E."/>
            <person name="Terauchi A.M."/>
            <person name="Yang P."/>
            <person name="Ball S."/>
            <person name="Bowler C."/>
            <person name="Dieckmann C.L."/>
            <person name="Gladyshev V.N."/>
            <person name="Green P."/>
            <person name="Jorgensen R."/>
            <person name="Mayfield S."/>
            <person name="Mueller-Roeber B."/>
            <person name="Rajamani S."/>
            <person name="Sayre R.T."/>
            <person name="Brokstein P."/>
            <person name="Dubchak I."/>
            <person name="Goodstein D."/>
            <person name="Hornick L."/>
            <person name="Huang Y.W."/>
            <person name="Jhaveri J."/>
            <person name="Luo Y."/>
            <person name="Martinez D."/>
            <person name="Ngau W.C."/>
            <person name="Otillar B."/>
            <person name="Poliakov A."/>
            <person name="Porter A."/>
            <person name="Szajkowski L."/>
            <person name="Werner G."/>
            <person name="Zhou K."/>
            <person name="Grigoriev I.V."/>
            <person name="Rokhsar D.S."/>
            <person name="Grossman A.R."/>
        </authorList>
    </citation>
    <scope>NUCLEOTIDE SEQUENCE [LARGE SCALE GENOMIC DNA]</scope>
    <source>
        <strain evidence="6">CC-503</strain>
    </source>
</reference>
<dbReference type="GO" id="GO:0004620">
    <property type="term" value="F:phospholipase activity"/>
    <property type="evidence" value="ECO:0000318"/>
    <property type="project" value="GO_Central"/>
</dbReference>
<dbReference type="GO" id="GO:0046513">
    <property type="term" value="P:ceramide biosynthetic process"/>
    <property type="evidence" value="ECO:0000318"/>
    <property type="project" value="GO_Central"/>
</dbReference>
<dbReference type="KEGG" id="cre:CHLRE_12g519401v5"/>
<dbReference type="GO" id="GO:0016020">
    <property type="term" value="C:membrane"/>
    <property type="evidence" value="ECO:0000318"/>
    <property type="project" value="GO_Central"/>
</dbReference>
<keyword evidence="6" id="KW-1185">Reference proteome</keyword>
<dbReference type="GO" id="GO:0030149">
    <property type="term" value="P:sphingolipid catabolic process"/>
    <property type="evidence" value="ECO:0000318"/>
    <property type="project" value="GO_Central"/>
</dbReference>
<dbReference type="PANTHER" id="PTHR12393:SF6">
    <property type="entry name" value="SPHINGOMYELIN PHOSPHODIESTERASE 2"/>
    <property type="match status" value="1"/>
</dbReference>
<feature type="region of interest" description="Disordered" evidence="1">
    <location>
        <begin position="302"/>
        <end position="326"/>
    </location>
</feature>
<evidence type="ECO:0000256" key="2">
    <source>
        <dbReference type="SAM" id="SignalP"/>
    </source>
</evidence>